<feature type="transmembrane region" description="Helical" evidence="1">
    <location>
        <begin position="210"/>
        <end position="228"/>
    </location>
</feature>
<feature type="transmembrane region" description="Helical" evidence="1">
    <location>
        <begin position="32"/>
        <end position="55"/>
    </location>
</feature>
<dbReference type="Proteomes" id="UP000029003">
    <property type="component" value="Unassembled WGS sequence"/>
</dbReference>
<keyword evidence="1" id="KW-1133">Transmembrane helix</keyword>
<accession>A0A087EAM4</accession>
<name>A0A087EAM4_9BIFI</name>
<dbReference type="AlphaFoldDB" id="A0A087EAM4"/>
<organism evidence="2 3">
    <name type="scientific">Bifidobacterium thermacidophilum subsp. thermacidophilum</name>
    <dbReference type="NCBI Taxonomy" id="79262"/>
    <lineage>
        <taxon>Bacteria</taxon>
        <taxon>Bacillati</taxon>
        <taxon>Actinomycetota</taxon>
        <taxon>Actinomycetes</taxon>
        <taxon>Bifidobacteriales</taxon>
        <taxon>Bifidobacteriaceae</taxon>
        <taxon>Bifidobacterium</taxon>
    </lineage>
</organism>
<protein>
    <submittedName>
        <fullName evidence="2">Putative ABC transport system membrane protein</fullName>
    </submittedName>
</protein>
<feature type="transmembrane region" description="Helical" evidence="1">
    <location>
        <begin position="153"/>
        <end position="175"/>
    </location>
</feature>
<feature type="transmembrane region" description="Helical" evidence="1">
    <location>
        <begin position="61"/>
        <end position="86"/>
    </location>
</feature>
<evidence type="ECO:0000313" key="3">
    <source>
        <dbReference type="Proteomes" id="UP000029003"/>
    </source>
</evidence>
<sequence length="261" mass="28720">MEDTVTEEYADNQAARGGRNRRRGMTTFRVKTVGWLFVLLATIGTTILPSMLGYQPGSDDMVAMTVLVICEVVSWTAVPLYAWLLVQGYRHTHSVVQYGIRLLALAIISEVPYDMATSGKVWDMNSQNPVFALVIALIVIAAVDWVRENLQGAAKWAAIVLVAAAGLAWALLLHVGLRQGMFNMGVLLIGMALVFYALDAHENTMMMTAGVLGAVFFIMPAVGVAMLHTRRDELGYSHPWTKWVFYALYPVTLLLCALPVV</sequence>
<reference evidence="2 3" key="1">
    <citation type="submission" date="2014-03" db="EMBL/GenBank/DDBJ databases">
        <title>Genomics of Bifidobacteria.</title>
        <authorList>
            <person name="Ventura M."/>
            <person name="Milani C."/>
            <person name="Lugli G.A."/>
        </authorList>
    </citation>
    <scope>NUCLEOTIDE SEQUENCE [LARGE SCALE GENOMIC DNA]</scope>
    <source>
        <strain evidence="2 3">LMG 21395</strain>
    </source>
</reference>
<dbReference type="RefSeq" id="WP_029576953.1">
    <property type="nucleotide sequence ID" value="NZ_JGZT01000001.1"/>
</dbReference>
<feature type="transmembrane region" description="Helical" evidence="1">
    <location>
        <begin position="98"/>
        <end position="116"/>
    </location>
</feature>
<evidence type="ECO:0000313" key="2">
    <source>
        <dbReference type="EMBL" id="KFJ04825.1"/>
    </source>
</evidence>
<proteinExistence type="predicted"/>
<dbReference type="OrthoDB" id="81897at2"/>
<comment type="caution">
    <text evidence="2">The sequence shown here is derived from an EMBL/GenBank/DDBJ whole genome shotgun (WGS) entry which is preliminary data.</text>
</comment>
<dbReference type="Pfam" id="PF05857">
    <property type="entry name" value="TraX"/>
    <property type="match status" value="1"/>
</dbReference>
<dbReference type="InterPro" id="IPR008875">
    <property type="entry name" value="TraX"/>
</dbReference>
<gene>
    <name evidence="2" type="ORF">THER5_1631</name>
</gene>
<keyword evidence="1" id="KW-0812">Transmembrane</keyword>
<keyword evidence="1" id="KW-0472">Membrane</keyword>
<feature type="transmembrane region" description="Helical" evidence="1">
    <location>
        <begin position="128"/>
        <end position="146"/>
    </location>
</feature>
<dbReference type="EMBL" id="JGZT01000001">
    <property type="protein sequence ID" value="KFJ04825.1"/>
    <property type="molecule type" value="Genomic_DNA"/>
</dbReference>
<evidence type="ECO:0000256" key="1">
    <source>
        <dbReference type="SAM" id="Phobius"/>
    </source>
</evidence>
<feature type="transmembrane region" description="Helical" evidence="1">
    <location>
        <begin position="240"/>
        <end position="260"/>
    </location>
</feature>
<feature type="transmembrane region" description="Helical" evidence="1">
    <location>
        <begin position="181"/>
        <end position="198"/>
    </location>
</feature>